<feature type="region of interest" description="Disordered" evidence="1">
    <location>
        <begin position="33"/>
        <end position="56"/>
    </location>
</feature>
<comment type="caution">
    <text evidence="2">The sequence shown here is derived from an EMBL/GenBank/DDBJ whole genome shotgun (WGS) entry which is preliminary data.</text>
</comment>
<dbReference type="Proteomes" id="UP001412067">
    <property type="component" value="Unassembled WGS sequence"/>
</dbReference>
<organism evidence="2 3">
    <name type="scientific">Platanthera guangdongensis</name>
    <dbReference type="NCBI Taxonomy" id="2320717"/>
    <lineage>
        <taxon>Eukaryota</taxon>
        <taxon>Viridiplantae</taxon>
        <taxon>Streptophyta</taxon>
        <taxon>Embryophyta</taxon>
        <taxon>Tracheophyta</taxon>
        <taxon>Spermatophyta</taxon>
        <taxon>Magnoliopsida</taxon>
        <taxon>Liliopsida</taxon>
        <taxon>Asparagales</taxon>
        <taxon>Orchidaceae</taxon>
        <taxon>Orchidoideae</taxon>
        <taxon>Orchideae</taxon>
        <taxon>Orchidinae</taxon>
        <taxon>Platanthera</taxon>
    </lineage>
</organism>
<protein>
    <submittedName>
        <fullName evidence="2">Uncharacterized protein</fullName>
    </submittedName>
</protein>
<gene>
    <name evidence="2" type="ORF">KSP40_PGU001509</name>
</gene>
<proteinExistence type="predicted"/>
<name>A0ABR2M534_9ASPA</name>
<accession>A0ABR2M534</accession>
<evidence type="ECO:0000313" key="3">
    <source>
        <dbReference type="Proteomes" id="UP001412067"/>
    </source>
</evidence>
<reference evidence="2 3" key="1">
    <citation type="journal article" date="2022" name="Nat. Plants">
        <title>Genomes of leafy and leafless Platanthera orchids illuminate the evolution of mycoheterotrophy.</title>
        <authorList>
            <person name="Li M.H."/>
            <person name="Liu K.W."/>
            <person name="Li Z."/>
            <person name="Lu H.C."/>
            <person name="Ye Q.L."/>
            <person name="Zhang D."/>
            <person name="Wang J.Y."/>
            <person name="Li Y.F."/>
            <person name="Zhong Z.M."/>
            <person name="Liu X."/>
            <person name="Yu X."/>
            <person name="Liu D.K."/>
            <person name="Tu X.D."/>
            <person name="Liu B."/>
            <person name="Hao Y."/>
            <person name="Liao X.Y."/>
            <person name="Jiang Y.T."/>
            <person name="Sun W.H."/>
            <person name="Chen J."/>
            <person name="Chen Y.Q."/>
            <person name="Ai Y."/>
            <person name="Zhai J.W."/>
            <person name="Wu S.S."/>
            <person name="Zhou Z."/>
            <person name="Hsiao Y.Y."/>
            <person name="Wu W.L."/>
            <person name="Chen Y.Y."/>
            <person name="Lin Y.F."/>
            <person name="Hsu J.L."/>
            <person name="Li C.Y."/>
            <person name="Wang Z.W."/>
            <person name="Zhao X."/>
            <person name="Zhong W.Y."/>
            <person name="Ma X.K."/>
            <person name="Ma L."/>
            <person name="Huang J."/>
            <person name="Chen G.Z."/>
            <person name="Huang M.Z."/>
            <person name="Huang L."/>
            <person name="Peng D.H."/>
            <person name="Luo Y.B."/>
            <person name="Zou S.Q."/>
            <person name="Chen S.P."/>
            <person name="Lan S."/>
            <person name="Tsai W.C."/>
            <person name="Van de Peer Y."/>
            <person name="Liu Z.J."/>
        </authorList>
    </citation>
    <scope>NUCLEOTIDE SEQUENCE [LARGE SCALE GENOMIC DNA]</scope>
    <source>
        <strain evidence="2">Lor288</strain>
    </source>
</reference>
<keyword evidence="3" id="KW-1185">Reference proteome</keyword>
<evidence type="ECO:0000313" key="2">
    <source>
        <dbReference type="EMBL" id="KAK8958313.1"/>
    </source>
</evidence>
<evidence type="ECO:0000256" key="1">
    <source>
        <dbReference type="SAM" id="MobiDB-lite"/>
    </source>
</evidence>
<sequence length="56" mass="5850">MAVIVPMGFGVDWMARISSMVLKTRRPWMVPKGAGSRPAFGRGGGGFGAPPSSSLE</sequence>
<dbReference type="EMBL" id="JBBWWR010000012">
    <property type="protein sequence ID" value="KAK8958313.1"/>
    <property type="molecule type" value="Genomic_DNA"/>
</dbReference>